<organism evidence="3">
    <name type="scientific">Simulium guianense</name>
    <name type="common">Black fly</name>
    <dbReference type="NCBI Taxonomy" id="445764"/>
    <lineage>
        <taxon>Eukaryota</taxon>
        <taxon>Metazoa</taxon>
        <taxon>Ecdysozoa</taxon>
        <taxon>Arthropoda</taxon>
        <taxon>Hexapoda</taxon>
        <taxon>Insecta</taxon>
        <taxon>Pterygota</taxon>
        <taxon>Neoptera</taxon>
        <taxon>Endopterygota</taxon>
        <taxon>Diptera</taxon>
        <taxon>Nematocera</taxon>
        <taxon>Chironomoidea</taxon>
        <taxon>Simuliidae</taxon>
        <taxon>Simulium</taxon>
    </lineage>
</organism>
<name>F5GTX7_SIMGU</name>
<proteinExistence type="evidence at transcript level"/>
<feature type="chain" id="PRO_5003322880" evidence="2">
    <location>
        <begin position="20"/>
        <end position="61"/>
    </location>
</feature>
<dbReference type="EMBL" id="JI626290">
    <property type="protein sequence ID" value="AEB96525.1"/>
    <property type="molecule type" value="mRNA"/>
</dbReference>
<protein>
    <submittedName>
        <fullName evidence="3">Hypothetical secreted peptide</fullName>
    </submittedName>
</protein>
<evidence type="ECO:0000256" key="2">
    <source>
        <dbReference type="SAM" id="SignalP"/>
    </source>
</evidence>
<feature type="compositionally biased region" description="Basic residues" evidence="1">
    <location>
        <begin position="28"/>
        <end position="38"/>
    </location>
</feature>
<reference evidence="3" key="1">
    <citation type="journal article" date="2011" name="BMC Genomics">
        <title>An insight into the sialome of Simulium guianense (DIPTERA:SIMulIIDAE), the main vector of River Blindness Disease in Brazil.</title>
        <authorList>
            <person name="Chagas A.C."/>
            <person name="Calvo E."/>
            <person name="Pimenta P.F."/>
            <person name="Ribeiro J.M."/>
        </authorList>
    </citation>
    <scope>NUCLEOTIDE SEQUENCE</scope>
    <source>
        <tissue evidence="3">Salivary gland</tissue>
    </source>
</reference>
<feature type="signal peptide" evidence="2">
    <location>
        <begin position="1"/>
        <end position="19"/>
    </location>
</feature>
<feature type="region of interest" description="Disordered" evidence="1">
    <location>
        <begin position="28"/>
        <end position="61"/>
    </location>
</feature>
<sequence>MKLLTLIFWLFIGIFCAMSISDVIGHGGHRKRGHHGHGGGRYWRPRNGTRWAGYRNRTQTS</sequence>
<evidence type="ECO:0000256" key="1">
    <source>
        <dbReference type="SAM" id="MobiDB-lite"/>
    </source>
</evidence>
<evidence type="ECO:0000313" key="3">
    <source>
        <dbReference type="EMBL" id="AEB96525.1"/>
    </source>
</evidence>
<dbReference type="AlphaFoldDB" id="F5GTX7"/>
<accession>F5GTX7</accession>
<keyword evidence="2" id="KW-0732">Signal</keyword>